<evidence type="ECO:0000256" key="1">
    <source>
        <dbReference type="SAM" id="Phobius"/>
    </source>
</evidence>
<dbReference type="EMBL" id="BPLQ01008779">
    <property type="protein sequence ID" value="GIY39306.1"/>
    <property type="molecule type" value="Genomic_DNA"/>
</dbReference>
<accession>A0AAV4T1I5</accession>
<keyword evidence="1" id="KW-1133">Transmembrane helix</keyword>
<feature type="transmembrane region" description="Helical" evidence="1">
    <location>
        <begin position="20"/>
        <end position="45"/>
    </location>
</feature>
<evidence type="ECO:0000313" key="2">
    <source>
        <dbReference type="EMBL" id="GIY39306.1"/>
    </source>
</evidence>
<keyword evidence="3" id="KW-1185">Reference proteome</keyword>
<name>A0AAV4T1I5_9ARAC</name>
<evidence type="ECO:0000313" key="3">
    <source>
        <dbReference type="Proteomes" id="UP001054837"/>
    </source>
</evidence>
<keyword evidence="1" id="KW-0472">Membrane</keyword>
<reference evidence="2 3" key="1">
    <citation type="submission" date="2021-06" db="EMBL/GenBank/DDBJ databases">
        <title>Caerostris darwini draft genome.</title>
        <authorList>
            <person name="Kono N."/>
            <person name="Arakawa K."/>
        </authorList>
    </citation>
    <scope>NUCLEOTIDE SEQUENCE [LARGE SCALE GENOMIC DNA]</scope>
</reference>
<comment type="caution">
    <text evidence="2">The sequence shown here is derived from an EMBL/GenBank/DDBJ whole genome shotgun (WGS) entry which is preliminary data.</text>
</comment>
<keyword evidence="1" id="KW-0812">Transmembrane</keyword>
<gene>
    <name evidence="2" type="ORF">CDAR_402241</name>
</gene>
<protein>
    <submittedName>
        <fullName evidence="2">Uncharacterized protein</fullName>
    </submittedName>
</protein>
<dbReference type="AlphaFoldDB" id="A0AAV4T1I5"/>
<proteinExistence type="predicted"/>
<organism evidence="2 3">
    <name type="scientific">Caerostris darwini</name>
    <dbReference type="NCBI Taxonomy" id="1538125"/>
    <lineage>
        <taxon>Eukaryota</taxon>
        <taxon>Metazoa</taxon>
        <taxon>Ecdysozoa</taxon>
        <taxon>Arthropoda</taxon>
        <taxon>Chelicerata</taxon>
        <taxon>Arachnida</taxon>
        <taxon>Araneae</taxon>
        <taxon>Araneomorphae</taxon>
        <taxon>Entelegynae</taxon>
        <taxon>Araneoidea</taxon>
        <taxon>Araneidae</taxon>
        <taxon>Caerostris</taxon>
    </lineage>
</organism>
<dbReference type="Proteomes" id="UP001054837">
    <property type="component" value="Unassembled WGS sequence"/>
</dbReference>
<sequence length="75" mass="8472">MHIPHPYGYGINPYSMRLSIGAIVGIVVTVLMGIFIIMMFAFFFFPQKASCKCSSLMKLYPKGINFKAQMDLMSK</sequence>